<comment type="caution">
    <text evidence="2">The sequence shown here is derived from an EMBL/GenBank/DDBJ whole genome shotgun (WGS) entry which is preliminary data.</text>
</comment>
<dbReference type="InterPro" id="IPR000182">
    <property type="entry name" value="GNAT_dom"/>
</dbReference>
<keyword evidence="2" id="KW-0012">Acyltransferase</keyword>
<dbReference type="EMBL" id="JBHSMG010000002">
    <property type="protein sequence ID" value="MFC5502185.1"/>
    <property type="molecule type" value="Genomic_DNA"/>
</dbReference>
<dbReference type="Pfam" id="PF13302">
    <property type="entry name" value="Acetyltransf_3"/>
    <property type="match status" value="1"/>
</dbReference>
<sequence length="223" mass="24602">MPATRPDRAPLVGRFVRLEPFRLDHLPALWTALGHPEVFAGGYGGGPAGLPADEAAFAAWAPRYFPHETGNTYVVIVNGGPHDGRVVGASTLGDFDEAREQAHIGWTGFDPRVWASQVNPETKLLMLGLAFEHGYGRVKLQADDRNLRSKAAIAKLGARFEGIERRSIKRADGSWRDTAIFSILVDEWPGVRAGLEARLASFGDESVRFREHQEHALESEHDR</sequence>
<name>A0ABW0NPG0_9MICO</name>
<evidence type="ECO:0000313" key="2">
    <source>
        <dbReference type="EMBL" id="MFC5502185.1"/>
    </source>
</evidence>
<dbReference type="Proteomes" id="UP001596039">
    <property type="component" value="Unassembled WGS sequence"/>
</dbReference>
<reference evidence="3" key="1">
    <citation type="journal article" date="2019" name="Int. J. Syst. Evol. Microbiol.">
        <title>The Global Catalogue of Microorganisms (GCM) 10K type strain sequencing project: providing services to taxonomists for standard genome sequencing and annotation.</title>
        <authorList>
            <consortium name="The Broad Institute Genomics Platform"/>
            <consortium name="The Broad Institute Genome Sequencing Center for Infectious Disease"/>
            <person name="Wu L."/>
            <person name="Ma J."/>
        </authorList>
    </citation>
    <scope>NUCLEOTIDE SEQUENCE [LARGE SCALE GENOMIC DNA]</scope>
    <source>
        <strain evidence="3">CGMCC 4.6997</strain>
    </source>
</reference>
<dbReference type="Gene3D" id="3.40.630.30">
    <property type="match status" value="1"/>
</dbReference>
<accession>A0ABW0NPG0</accession>
<keyword evidence="3" id="KW-1185">Reference proteome</keyword>
<feature type="domain" description="N-acetyltransferase" evidence="1">
    <location>
        <begin position="17"/>
        <end position="159"/>
    </location>
</feature>
<protein>
    <submittedName>
        <fullName evidence="2">GNAT family N-acetyltransferase</fullName>
        <ecNumber evidence="2">2.3.-.-</ecNumber>
    </submittedName>
</protein>
<proteinExistence type="predicted"/>
<keyword evidence="2" id="KW-0808">Transferase</keyword>
<dbReference type="InterPro" id="IPR016181">
    <property type="entry name" value="Acyl_CoA_acyltransferase"/>
</dbReference>
<evidence type="ECO:0000259" key="1">
    <source>
        <dbReference type="Pfam" id="PF13302"/>
    </source>
</evidence>
<dbReference type="EC" id="2.3.-.-" evidence="2"/>
<evidence type="ECO:0000313" key="3">
    <source>
        <dbReference type="Proteomes" id="UP001596039"/>
    </source>
</evidence>
<dbReference type="PANTHER" id="PTHR43610:SF1">
    <property type="entry name" value="N-ACETYLTRANSFERASE DOMAIN-CONTAINING PROTEIN"/>
    <property type="match status" value="1"/>
</dbReference>
<dbReference type="GO" id="GO:0016746">
    <property type="term" value="F:acyltransferase activity"/>
    <property type="evidence" value="ECO:0007669"/>
    <property type="project" value="UniProtKB-KW"/>
</dbReference>
<dbReference type="PANTHER" id="PTHR43610">
    <property type="entry name" value="BLL6696 PROTEIN"/>
    <property type="match status" value="1"/>
</dbReference>
<dbReference type="SUPFAM" id="SSF55729">
    <property type="entry name" value="Acyl-CoA N-acyltransferases (Nat)"/>
    <property type="match status" value="1"/>
</dbReference>
<gene>
    <name evidence="2" type="ORF">ACFPJ4_08030</name>
</gene>
<dbReference type="RefSeq" id="WP_386739886.1">
    <property type="nucleotide sequence ID" value="NZ_JBHSMG010000002.1"/>
</dbReference>
<organism evidence="2 3">
    <name type="scientific">Lysinimonas soli</name>
    <dbReference type="NCBI Taxonomy" id="1074233"/>
    <lineage>
        <taxon>Bacteria</taxon>
        <taxon>Bacillati</taxon>
        <taxon>Actinomycetota</taxon>
        <taxon>Actinomycetes</taxon>
        <taxon>Micrococcales</taxon>
        <taxon>Microbacteriaceae</taxon>
        <taxon>Lysinimonas</taxon>
    </lineage>
</organism>